<dbReference type="InterPro" id="IPR010994">
    <property type="entry name" value="RuvA_2-like"/>
</dbReference>
<evidence type="ECO:0000256" key="1">
    <source>
        <dbReference type="SAM" id="Phobius"/>
    </source>
</evidence>
<dbReference type="NCBIfam" id="TIGR00426">
    <property type="entry name" value="competence protein ComEA helix-hairpin-helix repeat region"/>
    <property type="match status" value="1"/>
</dbReference>
<proteinExistence type="predicted"/>
<dbReference type="Gene3D" id="1.10.150.280">
    <property type="entry name" value="AF1531-like domain"/>
    <property type="match status" value="1"/>
</dbReference>
<feature type="domain" description="Helix-hairpin-helix DNA-binding motif class 1" evidence="2">
    <location>
        <begin position="215"/>
        <end position="234"/>
    </location>
</feature>
<reference evidence="3" key="1">
    <citation type="submission" date="2023-07" db="EMBL/GenBank/DDBJ databases">
        <title>Between Cages and Wild: Unraveling the Impact of Captivity on Animal Microbiomes and Antimicrobial Resistance.</title>
        <authorList>
            <person name="Schmartz G.P."/>
            <person name="Rehner J."/>
            <person name="Schuff M.J."/>
            <person name="Becker S.L."/>
            <person name="Kravczyk M."/>
            <person name="Gurevich A."/>
            <person name="Francke R."/>
            <person name="Mueller R."/>
            <person name="Keller V."/>
            <person name="Keller A."/>
        </authorList>
    </citation>
    <scope>NUCLEOTIDE SEQUENCE</scope>
    <source>
        <strain evidence="3">S39M_St_73</strain>
    </source>
</reference>
<dbReference type="Pfam" id="PF12836">
    <property type="entry name" value="HHH_3"/>
    <property type="match status" value="1"/>
</dbReference>
<dbReference type="GO" id="GO:0003677">
    <property type="term" value="F:DNA binding"/>
    <property type="evidence" value="ECO:0007669"/>
    <property type="project" value="InterPro"/>
</dbReference>
<evidence type="ECO:0000259" key="2">
    <source>
        <dbReference type="SMART" id="SM00278"/>
    </source>
</evidence>
<protein>
    <submittedName>
        <fullName evidence="3">Helix-hairpin-helix domain-containing protein</fullName>
    </submittedName>
</protein>
<dbReference type="InterPro" id="IPR019554">
    <property type="entry name" value="Soluble_ligand-bd"/>
</dbReference>
<keyword evidence="4" id="KW-1185">Reference proteome</keyword>
<dbReference type="PANTHER" id="PTHR21180:SF32">
    <property type="entry name" value="ENDONUCLEASE_EXONUCLEASE_PHOSPHATASE FAMILY DOMAIN-CONTAINING PROTEIN 1"/>
    <property type="match status" value="1"/>
</dbReference>
<dbReference type="PANTHER" id="PTHR21180">
    <property type="entry name" value="ENDONUCLEASE/EXONUCLEASE/PHOSPHATASE FAMILY DOMAIN-CONTAINING PROTEIN 1"/>
    <property type="match status" value="1"/>
</dbReference>
<dbReference type="EMBL" id="JAUNQW010000002">
    <property type="protein sequence ID" value="MDO5456910.1"/>
    <property type="molecule type" value="Genomic_DNA"/>
</dbReference>
<dbReference type="GO" id="GO:0015627">
    <property type="term" value="C:type II protein secretion system complex"/>
    <property type="evidence" value="ECO:0007669"/>
    <property type="project" value="TreeGrafter"/>
</dbReference>
<gene>
    <name evidence="3" type="ORF">Q4F26_01060</name>
</gene>
<feature type="transmembrane region" description="Helical" evidence="1">
    <location>
        <begin position="12"/>
        <end position="34"/>
    </location>
</feature>
<keyword evidence="1" id="KW-0472">Membrane</keyword>
<organism evidence="3 4">
    <name type="scientific">Atopococcus tabaci</name>
    <dbReference type="NCBI Taxonomy" id="269774"/>
    <lineage>
        <taxon>Bacteria</taxon>
        <taxon>Bacillati</taxon>
        <taxon>Bacillota</taxon>
        <taxon>Bacilli</taxon>
        <taxon>Lactobacillales</taxon>
        <taxon>Carnobacteriaceae</taxon>
        <taxon>Atopococcus</taxon>
    </lineage>
</organism>
<feature type="domain" description="Helix-hairpin-helix DNA-binding motif class 1" evidence="2">
    <location>
        <begin position="185"/>
        <end position="204"/>
    </location>
</feature>
<keyword evidence="1" id="KW-1133">Transmembrane helix</keyword>
<dbReference type="InterPro" id="IPR004509">
    <property type="entry name" value="Competence_ComEA_HhH"/>
</dbReference>
<dbReference type="InterPro" id="IPR051675">
    <property type="entry name" value="Endo/Exo/Phosphatase_dom_1"/>
</dbReference>
<sequence>MLKDIQEKLKNSPLSLSHIVSILSVLLVLFLLFFPGRDSVISEEKELDDDILMELSKDFEEKGVQEEEIQEESPAAVEVENPSAPELIFIDIKGAVMYPNIYEMTSGQRLYDVVEKAGGFTEHADQNHVNLAQMLQDEMVIYIPMKGEDIPEHLALSPAVNHPTEGGDSNDQQGQKININTVDATGLMTLNGIGEKKAQMIIDHREEEGPFKGIEEIKNVSGIGEKTYENLKDMISVD</sequence>
<keyword evidence="1" id="KW-0812">Transmembrane</keyword>
<evidence type="ECO:0000313" key="3">
    <source>
        <dbReference type="EMBL" id="MDO5456910.1"/>
    </source>
</evidence>
<comment type="caution">
    <text evidence="3">The sequence shown here is derived from an EMBL/GenBank/DDBJ whole genome shotgun (WGS) entry which is preliminary data.</text>
</comment>
<dbReference type="Pfam" id="PF10531">
    <property type="entry name" value="SLBB"/>
    <property type="match status" value="1"/>
</dbReference>
<dbReference type="GO" id="GO:0006281">
    <property type="term" value="P:DNA repair"/>
    <property type="evidence" value="ECO:0007669"/>
    <property type="project" value="InterPro"/>
</dbReference>
<name>A0AA43RNL3_9LACT</name>
<dbReference type="AlphaFoldDB" id="A0AA43RNL3"/>
<dbReference type="SMART" id="SM00278">
    <property type="entry name" value="HhH1"/>
    <property type="match status" value="2"/>
</dbReference>
<accession>A0AA43RNL3</accession>
<evidence type="ECO:0000313" key="4">
    <source>
        <dbReference type="Proteomes" id="UP001171751"/>
    </source>
</evidence>
<dbReference type="SUPFAM" id="SSF47781">
    <property type="entry name" value="RuvA domain 2-like"/>
    <property type="match status" value="1"/>
</dbReference>
<dbReference type="InterPro" id="IPR003583">
    <property type="entry name" value="Hlx-hairpin-Hlx_DNA-bd_motif"/>
</dbReference>
<dbReference type="GO" id="GO:0015628">
    <property type="term" value="P:protein secretion by the type II secretion system"/>
    <property type="evidence" value="ECO:0007669"/>
    <property type="project" value="TreeGrafter"/>
</dbReference>
<dbReference type="Proteomes" id="UP001171751">
    <property type="component" value="Unassembled WGS sequence"/>
</dbReference>